<dbReference type="OrthoDB" id="9408020at2759"/>
<gene>
    <name evidence="1" type="ORF">TTHERM_000944159</name>
</gene>
<name>W7X4K0_TETTS</name>
<protein>
    <submittedName>
        <fullName evidence="1">Bowman-birk serine protease inhibitor family protein</fullName>
    </submittedName>
</protein>
<organism evidence="1 2">
    <name type="scientific">Tetrahymena thermophila (strain SB210)</name>
    <dbReference type="NCBI Taxonomy" id="312017"/>
    <lineage>
        <taxon>Eukaryota</taxon>
        <taxon>Sar</taxon>
        <taxon>Alveolata</taxon>
        <taxon>Ciliophora</taxon>
        <taxon>Intramacronucleata</taxon>
        <taxon>Oligohymenophorea</taxon>
        <taxon>Hymenostomatida</taxon>
        <taxon>Tetrahymenina</taxon>
        <taxon>Tetrahymenidae</taxon>
        <taxon>Tetrahymena</taxon>
    </lineage>
</organism>
<dbReference type="AlphaFoldDB" id="W7X4K0"/>
<accession>W7X4K0</accession>
<keyword evidence="2" id="KW-1185">Reference proteome</keyword>
<dbReference type="SUPFAM" id="SSF57184">
    <property type="entry name" value="Growth factor receptor domain"/>
    <property type="match status" value="2"/>
</dbReference>
<evidence type="ECO:0000313" key="2">
    <source>
        <dbReference type="Proteomes" id="UP000009168"/>
    </source>
</evidence>
<reference evidence="2" key="1">
    <citation type="journal article" date="2006" name="PLoS Biol.">
        <title>Macronuclear genome sequence of the ciliate Tetrahymena thermophila, a model eukaryote.</title>
        <authorList>
            <person name="Eisen J.A."/>
            <person name="Coyne R.S."/>
            <person name="Wu M."/>
            <person name="Wu D."/>
            <person name="Thiagarajan M."/>
            <person name="Wortman J.R."/>
            <person name="Badger J.H."/>
            <person name="Ren Q."/>
            <person name="Amedeo P."/>
            <person name="Jones K.M."/>
            <person name="Tallon L.J."/>
            <person name="Delcher A.L."/>
            <person name="Salzberg S.L."/>
            <person name="Silva J.C."/>
            <person name="Haas B.J."/>
            <person name="Majoros W.H."/>
            <person name="Farzad M."/>
            <person name="Carlton J.M."/>
            <person name="Smith R.K. Jr."/>
            <person name="Garg J."/>
            <person name="Pearlman R.E."/>
            <person name="Karrer K.M."/>
            <person name="Sun L."/>
            <person name="Manning G."/>
            <person name="Elde N.C."/>
            <person name="Turkewitz A.P."/>
            <person name="Asai D.J."/>
            <person name="Wilkes D.E."/>
            <person name="Wang Y."/>
            <person name="Cai H."/>
            <person name="Collins K."/>
            <person name="Stewart B.A."/>
            <person name="Lee S.R."/>
            <person name="Wilamowska K."/>
            <person name="Weinberg Z."/>
            <person name="Ruzzo W.L."/>
            <person name="Wloga D."/>
            <person name="Gaertig J."/>
            <person name="Frankel J."/>
            <person name="Tsao C.-C."/>
            <person name="Gorovsky M.A."/>
            <person name="Keeling P.J."/>
            <person name="Waller R.F."/>
            <person name="Patron N.J."/>
            <person name="Cherry J.M."/>
            <person name="Stover N.A."/>
            <person name="Krieger C.J."/>
            <person name="del Toro C."/>
            <person name="Ryder H.F."/>
            <person name="Williamson S.C."/>
            <person name="Barbeau R.A."/>
            <person name="Hamilton E.P."/>
            <person name="Orias E."/>
        </authorList>
    </citation>
    <scope>NUCLEOTIDE SEQUENCE [LARGE SCALE GENOMIC DNA]</scope>
    <source>
        <strain evidence="2">SB210</strain>
    </source>
</reference>
<dbReference type="RefSeq" id="XP_012656167.1">
    <property type="nucleotide sequence ID" value="XM_012800713.1"/>
</dbReference>
<dbReference type="GeneID" id="24441190"/>
<dbReference type="PANTHER" id="PTHR15332:SF175">
    <property type="entry name" value="PROPROTEIN CONVERTASE SUBTILISIN_KEXIN TYPE 5-LIKE"/>
    <property type="match status" value="1"/>
</dbReference>
<dbReference type="EMBL" id="GG662297">
    <property type="protein sequence ID" value="EWS71303.1"/>
    <property type="molecule type" value="Genomic_DNA"/>
</dbReference>
<dbReference type="InterPro" id="IPR009030">
    <property type="entry name" value="Growth_fac_rcpt_cys_sf"/>
</dbReference>
<dbReference type="KEGG" id="tet:TTHERM_000944159"/>
<dbReference type="InParanoid" id="W7X4K0"/>
<evidence type="ECO:0000313" key="1">
    <source>
        <dbReference type="EMBL" id="EWS71303.1"/>
    </source>
</evidence>
<sequence length="1237" mass="141993">MFLKPQQFTLQLKFKSLTKVFLQRKQHILILQQSHNYQICSYRLVYYEGNVKLAIQHDNCNTFTSQLLSGAFTNLNYVTGGAYALQQKWYFAVFKMEVILGSQIKLQSYIYESQSSYFYLQQNTSSRNTIPFTTSGMDFNFGKGESQHSCILVKLVYIYWDSDLLDTSMFGLINDITVSDINLKWSYDTFYTQQQPGYLVQTNQPNGKLYVSINRAEQLILKNKEQIYTEFINVTSNGGFVLTFHFKLESQNPSANQIVILQINNVNLKVLNNYLYFFDIQISGVQLSKWNQITIVYRQLFYNQIHFIVNDDQATYTSNALGSNMYSQVQAVFGDSSITNYFLYLNYIRVYEGIFLSNSPSCYMLAARKNQQCIICKSSYLIDYQNGINCVSTSLVNKSTIIDNVKDWFPKQYQCPQNMILNSQNICVCFYNSYRYGDQCSPCQSYCQGCIDGNTCIQKDPLRDINGKCLNSQFDDGYKCLGISLNIKNRQNILKTFLISDFGDGCTNTGTPSDYIIPQSQLNLAKGVGFFFSFSIKFHNPHTQGTIAVLSDGPNDLFTIILDQITQNGLQLPCIKFYVLNVMTLSVTLSSYDEVWIGLWSSFVSAQFFIFTDWILYSSNQINFEVFCNYQREVMIFIIQQQNYYSSVNIDILPLASSPNIQDYSIYLNKIRIEVGNGSYYYDQTIMDNCFLYRNIENMECKIPKRGYVFYQTNTLITEQACNDRTQIYNSFHVINPSTQTCIDTQLSPYCQQIDEIQSSLICTKCLYPGQDPAKNCQCEDGYFFNNQDLACQNCSPRCKTCVNSHDNCLICNSIDQSPPKCECNQSNYFLDKSNSCTACSSKCSACEQSSELCLACSNNRAHPPTCDCIENHVEINNYCQLQTCDLKCLTCESSKSNCIKCKEGRENPPACNCMTNFVENSDGTCSLCNFGNYFDKGIKNCLSCSIQCLGCIDQASNCLACQSNLIQTNNECSCQTGKSFAKIKNEVLCLKNMDVRLTVILQSNRYILQFKFDEDIQQIDNKYLNNIESLIKITFSEIPMDAYKIGNPIIKNNILSVQLIVNQSFSTKQGWVLFLDNTQFISVSEQYVLNRIYTVNLINFQIGPLIFDRNTLDAGQLDQINDYYKNSNQDIFNIIKQFQIILYILNSAQPTALYILLDAKFPPNLYKFYQVVGLIIYPDVVDYQTSNFKQDFKLFQFNLNQSEVYPSDRITYKRLGLCNTFLQSKQQIVKMIQICL</sequence>
<dbReference type="PANTHER" id="PTHR15332">
    <property type="entry name" value="PROPROTEIN CONVERTASE SUBTILISIN_KEXIN TYPE 5-LIKE"/>
    <property type="match status" value="1"/>
</dbReference>
<proteinExistence type="predicted"/>
<dbReference type="Proteomes" id="UP000009168">
    <property type="component" value="Unassembled WGS sequence"/>
</dbReference>